<proteinExistence type="inferred from homology"/>
<evidence type="ECO:0000313" key="8">
    <source>
        <dbReference type="Proteomes" id="UP000258309"/>
    </source>
</evidence>
<dbReference type="AlphaFoldDB" id="A0A3E2HKQ4"/>
<accession>A0A3E2HKQ4</accession>
<protein>
    <recommendedName>
        <fullName evidence="4">2-dehydropantoate 2-reductase</fullName>
        <ecNumber evidence="4">1.1.1.169</ecNumber>
    </recommendedName>
    <alternativeName>
        <fullName evidence="4">Ketopantoate reductase</fullName>
    </alternativeName>
</protein>
<keyword evidence="2 4" id="KW-0521">NADP</keyword>
<dbReference type="InterPro" id="IPR013332">
    <property type="entry name" value="KPR_N"/>
</dbReference>
<dbReference type="Pfam" id="PF08546">
    <property type="entry name" value="ApbA_C"/>
    <property type="match status" value="1"/>
</dbReference>
<gene>
    <name evidence="7" type="ORF">B7463_g2376</name>
</gene>
<dbReference type="InterPro" id="IPR013752">
    <property type="entry name" value="KPA_reductase"/>
</dbReference>
<dbReference type="STRING" id="5539.A0A3E2HKQ4"/>
<dbReference type="SUPFAM" id="SSF48179">
    <property type="entry name" value="6-phosphogluconate dehydrogenase C-terminal domain-like"/>
    <property type="match status" value="1"/>
</dbReference>
<evidence type="ECO:0000259" key="5">
    <source>
        <dbReference type="Pfam" id="PF02558"/>
    </source>
</evidence>
<evidence type="ECO:0000256" key="1">
    <source>
        <dbReference type="ARBA" id="ARBA00007870"/>
    </source>
</evidence>
<dbReference type="Gene3D" id="3.40.50.720">
    <property type="entry name" value="NAD(P)-binding Rossmann-like Domain"/>
    <property type="match status" value="1"/>
</dbReference>
<feature type="non-terminal residue" evidence="7">
    <location>
        <position position="1"/>
    </location>
</feature>
<dbReference type="SUPFAM" id="SSF51735">
    <property type="entry name" value="NAD(P)-binding Rossmann-fold domains"/>
    <property type="match status" value="1"/>
</dbReference>
<sequence length="334" mass="37021">MSLVFQALAEPPDPATLNMAEKINVLLFGLGAIGSFYAFILSRQDNVSLTVVARSNYEAVKNNGLIIESEVHGKHTYYPNRVVRSPAEAASVYDYIVCANKAIGQNSVPDILRPAVGKNTTLVIIQNGVGNEEPFRKAFPDCAILSCVTWVGASQAVPGIVKHTKSEHTQIGLYSNPKRERKEEQERLERFVALLRAGKTPVDVEEDVQLKRWEKLVWNAAWNSLTTLTLLDTQSWLKSSPNAMPMTRQLMREVIDVSRKCGVPLQYSLIDQLIDKILAMPGIGSSMQADCKAGRKMEVEIILGYPVRKAKELQVPIPVLDTLHTLLTAVNSRL</sequence>
<evidence type="ECO:0000313" key="7">
    <source>
        <dbReference type="EMBL" id="RFU33968.1"/>
    </source>
</evidence>
<comment type="catalytic activity">
    <reaction evidence="4">
        <text>(R)-pantoate + NADP(+) = 2-dehydropantoate + NADPH + H(+)</text>
        <dbReference type="Rhea" id="RHEA:16233"/>
        <dbReference type="ChEBI" id="CHEBI:11561"/>
        <dbReference type="ChEBI" id="CHEBI:15378"/>
        <dbReference type="ChEBI" id="CHEBI:15980"/>
        <dbReference type="ChEBI" id="CHEBI:57783"/>
        <dbReference type="ChEBI" id="CHEBI:58349"/>
        <dbReference type="EC" id="1.1.1.169"/>
    </reaction>
</comment>
<dbReference type="InterPro" id="IPR008927">
    <property type="entry name" value="6-PGluconate_DH-like_C_sf"/>
</dbReference>
<evidence type="ECO:0000259" key="6">
    <source>
        <dbReference type="Pfam" id="PF08546"/>
    </source>
</evidence>
<dbReference type="PANTHER" id="PTHR21708">
    <property type="entry name" value="PROBABLE 2-DEHYDROPANTOATE 2-REDUCTASE"/>
    <property type="match status" value="1"/>
</dbReference>
<dbReference type="InterPro" id="IPR051402">
    <property type="entry name" value="KPR-Related"/>
</dbReference>
<dbReference type="FunFam" id="1.10.1040.10:FF:000017">
    <property type="entry name" value="2-dehydropantoate 2-reductase"/>
    <property type="match status" value="1"/>
</dbReference>
<dbReference type="OrthoDB" id="3609at2759"/>
<dbReference type="EC" id="1.1.1.169" evidence="4"/>
<organism evidence="7 8">
    <name type="scientific">Scytalidium lignicola</name>
    <name type="common">Hyphomycete</name>
    <dbReference type="NCBI Taxonomy" id="5539"/>
    <lineage>
        <taxon>Eukaryota</taxon>
        <taxon>Fungi</taxon>
        <taxon>Dikarya</taxon>
        <taxon>Ascomycota</taxon>
        <taxon>Pezizomycotina</taxon>
        <taxon>Leotiomycetes</taxon>
        <taxon>Leotiomycetes incertae sedis</taxon>
        <taxon>Scytalidium</taxon>
    </lineage>
</organism>
<dbReference type="Proteomes" id="UP000258309">
    <property type="component" value="Unassembled WGS sequence"/>
</dbReference>
<keyword evidence="8" id="KW-1185">Reference proteome</keyword>
<dbReference type="GO" id="GO:0008677">
    <property type="term" value="F:2-dehydropantoate 2-reductase activity"/>
    <property type="evidence" value="ECO:0007669"/>
    <property type="project" value="UniProtKB-EC"/>
</dbReference>
<dbReference type="EMBL" id="NCSJ02000027">
    <property type="protein sequence ID" value="RFU33968.1"/>
    <property type="molecule type" value="Genomic_DNA"/>
</dbReference>
<name>A0A3E2HKQ4_SCYLI</name>
<reference evidence="7 8" key="1">
    <citation type="submission" date="2018-05" db="EMBL/GenBank/DDBJ databases">
        <title>Draft genome sequence of Scytalidium lignicola DSM 105466, a ubiquitous saprotrophic fungus.</title>
        <authorList>
            <person name="Buettner E."/>
            <person name="Gebauer A.M."/>
            <person name="Hofrichter M."/>
            <person name="Liers C."/>
            <person name="Kellner H."/>
        </authorList>
    </citation>
    <scope>NUCLEOTIDE SEQUENCE [LARGE SCALE GENOMIC DNA]</scope>
    <source>
        <strain evidence="7 8">DSM 105466</strain>
    </source>
</reference>
<keyword evidence="3 4" id="KW-0560">Oxidoreductase</keyword>
<dbReference type="OMA" id="EMWEKWV"/>
<dbReference type="FunFam" id="3.40.50.720:FF:000609">
    <property type="entry name" value="2-dehydropantoate 2-reductase"/>
    <property type="match status" value="1"/>
</dbReference>
<evidence type="ECO:0000256" key="4">
    <source>
        <dbReference type="RuleBase" id="RU362068"/>
    </source>
</evidence>
<comment type="caution">
    <text evidence="7">The sequence shown here is derived from an EMBL/GenBank/DDBJ whole genome shotgun (WGS) entry which is preliminary data.</text>
</comment>
<dbReference type="GO" id="GO:0015940">
    <property type="term" value="P:pantothenate biosynthetic process"/>
    <property type="evidence" value="ECO:0007669"/>
    <property type="project" value="InterPro"/>
</dbReference>
<feature type="non-terminal residue" evidence="7">
    <location>
        <position position="334"/>
    </location>
</feature>
<feature type="domain" description="Ketopantoate reductase N-terminal" evidence="5">
    <location>
        <begin position="26"/>
        <end position="175"/>
    </location>
</feature>
<dbReference type="Gene3D" id="1.10.1040.10">
    <property type="entry name" value="N-(1-d-carboxylethyl)-l-norvaline Dehydrogenase, domain 2"/>
    <property type="match status" value="1"/>
</dbReference>
<dbReference type="PANTHER" id="PTHR21708:SF40">
    <property type="entry name" value="REDUCTASE FAMILY PROTEIN, PUTATIVE (AFU_ORTHOLOGUE AFUA_2G14497)-RELATED"/>
    <property type="match status" value="1"/>
</dbReference>
<dbReference type="InterPro" id="IPR013328">
    <property type="entry name" value="6PGD_dom2"/>
</dbReference>
<dbReference type="Pfam" id="PF02558">
    <property type="entry name" value="ApbA"/>
    <property type="match status" value="1"/>
</dbReference>
<evidence type="ECO:0000256" key="2">
    <source>
        <dbReference type="ARBA" id="ARBA00022857"/>
    </source>
</evidence>
<feature type="domain" description="Ketopantoate reductase C-terminal" evidence="6">
    <location>
        <begin position="207"/>
        <end position="330"/>
    </location>
</feature>
<dbReference type="GO" id="GO:0005737">
    <property type="term" value="C:cytoplasm"/>
    <property type="evidence" value="ECO:0007669"/>
    <property type="project" value="TreeGrafter"/>
</dbReference>
<comment type="similarity">
    <text evidence="1 4">Belongs to the ketopantoate reductase family.</text>
</comment>
<dbReference type="InterPro" id="IPR036291">
    <property type="entry name" value="NAD(P)-bd_dom_sf"/>
</dbReference>
<comment type="function">
    <text evidence="4">Catalyzes the NADPH-dependent reduction of ketopantoate into pantoic acid.</text>
</comment>
<evidence type="ECO:0000256" key="3">
    <source>
        <dbReference type="ARBA" id="ARBA00023002"/>
    </source>
</evidence>
<dbReference type="NCBIfam" id="TIGR00745">
    <property type="entry name" value="apbA_panE"/>
    <property type="match status" value="1"/>
</dbReference>
<dbReference type="InterPro" id="IPR003710">
    <property type="entry name" value="ApbA"/>
</dbReference>